<dbReference type="NCBIfam" id="NF038185">
    <property type="entry name" value="KdpD_non_kinase"/>
    <property type="match status" value="1"/>
</dbReference>
<sequence length="373" mass="42367">METNDKAAAFLAAAASNGRGRLKLYIGAAPGVGKTYKMLTDAQQMKKEDIDVVIGVIETHGRSETAAQIGNLEQVPLLKINYKDRPFRELNVEGILQRAPKVVVVDELAHTNIPGSKHVKRYQDVMELLDAGIDVLAAVNIQHLESVHDIVQTITGVRVNERVPDLFVQQADEIQLIDATPETLQKRLREGRIYPSQRIQKSLQNYFQLTNLAALRELALREIADEVDEKLERQNGADYRGPLGVHEKILICVQHVDTAERLIRRGYRMANRLNAELYILHVSRDEIADKEKVDYIRQLCTTFDAHFLLHKSKKRVANAIVLEAKKHFITQILLGQSARTRWEEVWKGSIVNTIMRQTYNIDIHIVADQQSVH</sequence>
<evidence type="ECO:0000256" key="3">
    <source>
        <dbReference type="ARBA" id="ARBA00023012"/>
    </source>
</evidence>
<name>A0ABX4H338_9BACI</name>
<keyword evidence="2 5" id="KW-0418">Kinase</keyword>
<reference evidence="5 6" key="1">
    <citation type="submission" date="2017-07" db="EMBL/GenBank/DDBJ databases">
        <title>Isolation and whole genome analysis of endospore-forming bacteria from heroin.</title>
        <authorList>
            <person name="Kalinowski J."/>
            <person name="Ahrens B."/>
            <person name="Al-Dilaimi A."/>
            <person name="Winkler A."/>
            <person name="Wibberg D."/>
            <person name="Schleenbecker U."/>
            <person name="Ruckert C."/>
            <person name="Wolfel R."/>
            <person name="Grass G."/>
        </authorList>
    </citation>
    <scope>NUCLEOTIDE SEQUENCE [LARGE SCALE GENOMIC DNA]</scope>
    <source>
        <strain evidence="5 6">7517-1</strain>
    </source>
</reference>
<dbReference type="Gene3D" id="3.40.50.300">
    <property type="entry name" value="P-loop containing nucleotide triphosphate hydrolases"/>
    <property type="match status" value="1"/>
</dbReference>
<evidence type="ECO:0000313" key="6">
    <source>
        <dbReference type="Proteomes" id="UP000216852"/>
    </source>
</evidence>
<dbReference type="InterPro" id="IPR052023">
    <property type="entry name" value="Histidine_kinase_KdpD"/>
</dbReference>
<gene>
    <name evidence="5" type="ORF">CHH48_01325</name>
</gene>
<dbReference type="InterPro" id="IPR027417">
    <property type="entry name" value="P-loop_NTPase"/>
</dbReference>
<dbReference type="Proteomes" id="UP000216852">
    <property type="component" value="Unassembled WGS sequence"/>
</dbReference>
<evidence type="ECO:0000256" key="1">
    <source>
        <dbReference type="ARBA" id="ARBA00022679"/>
    </source>
</evidence>
<dbReference type="SUPFAM" id="SSF52402">
    <property type="entry name" value="Adenine nucleotide alpha hydrolases-like"/>
    <property type="match status" value="1"/>
</dbReference>
<protein>
    <submittedName>
        <fullName evidence="5">Histidine kinase</fullName>
    </submittedName>
</protein>
<keyword evidence="6" id="KW-1185">Reference proteome</keyword>
<dbReference type="Gene3D" id="3.40.50.620">
    <property type="entry name" value="HUPs"/>
    <property type="match status" value="1"/>
</dbReference>
<keyword evidence="1" id="KW-0808">Transferase</keyword>
<feature type="domain" description="Signal transduction histidine kinase osmosensitive K+ channel sensor N-terminal" evidence="4">
    <location>
        <begin position="19"/>
        <end position="227"/>
    </location>
</feature>
<dbReference type="RefSeq" id="WP_095217557.1">
    <property type="nucleotide sequence ID" value="NZ_NPBJ01000003.1"/>
</dbReference>
<dbReference type="InterPro" id="IPR003852">
    <property type="entry name" value="Sig_transdc_His_kinase_KdpD_N"/>
</dbReference>
<dbReference type="PANTHER" id="PTHR45569:SF1">
    <property type="entry name" value="SENSOR PROTEIN KDPD"/>
    <property type="match status" value="1"/>
</dbReference>
<proteinExistence type="predicted"/>
<dbReference type="PANTHER" id="PTHR45569">
    <property type="entry name" value="SENSOR PROTEIN KDPD"/>
    <property type="match status" value="1"/>
</dbReference>
<dbReference type="EMBL" id="NPBJ01000003">
    <property type="protein sequence ID" value="PAE01420.1"/>
    <property type="molecule type" value="Genomic_DNA"/>
</dbReference>
<evidence type="ECO:0000313" key="5">
    <source>
        <dbReference type="EMBL" id="PAE01420.1"/>
    </source>
</evidence>
<evidence type="ECO:0000259" key="4">
    <source>
        <dbReference type="Pfam" id="PF02702"/>
    </source>
</evidence>
<comment type="caution">
    <text evidence="5">The sequence shown here is derived from an EMBL/GenBank/DDBJ whole genome shotgun (WGS) entry which is preliminary data.</text>
</comment>
<evidence type="ECO:0000256" key="2">
    <source>
        <dbReference type="ARBA" id="ARBA00022777"/>
    </source>
</evidence>
<dbReference type="GO" id="GO:0016301">
    <property type="term" value="F:kinase activity"/>
    <property type="evidence" value="ECO:0007669"/>
    <property type="project" value="UniProtKB-KW"/>
</dbReference>
<dbReference type="Pfam" id="PF02702">
    <property type="entry name" value="KdpD"/>
    <property type="match status" value="1"/>
</dbReference>
<dbReference type="InterPro" id="IPR014729">
    <property type="entry name" value="Rossmann-like_a/b/a_fold"/>
</dbReference>
<keyword evidence="3" id="KW-0902">Two-component regulatory system</keyword>
<organism evidence="5 6">
    <name type="scientific">Terribacillus saccharophilus</name>
    <dbReference type="NCBI Taxonomy" id="361277"/>
    <lineage>
        <taxon>Bacteria</taxon>
        <taxon>Bacillati</taxon>
        <taxon>Bacillota</taxon>
        <taxon>Bacilli</taxon>
        <taxon>Bacillales</taxon>
        <taxon>Bacillaceae</taxon>
        <taxon>Terribacillus</taxon>
    </lineage>
</organism>
<accession>A0ABX4H338</accession>